<dbReference type="SMART" id="SM00737">
    <property type="entry name" value="ML"/>
    <property type="match status" value="1"/>
</dbReference>
<proteinExistence type="predicted"/>
<dbReference type="AlphaFoldDB" id="A0A9W4WUH8"/>
<accession>A0A9W4WUH8</accession>
<feature type="domain" description="MD-2-related lipid-recognition" evidence="2">
    <location>
        <begin position="16"/>
        <end position="138"/>
    </location>
</feature>
<keyword evidence="4" id="KW-1185">Reference proteome</keyword>
<dbReference type="InterPro" id="IPR003172">
    <property type="entry name" value="ML_dom"/>
</dbReference>
<dbReference type="Proteomes" id="UP001153678">
    <property type="component" value="Unassembled WGS sequence"/>
</dbReference>
<evidence type="ECO:0000313" key="3">
    <source>
        <dbReference type="EMBL" id="CAI2179874.1"/>
    </source>
</evidence>
<dbReference type="InterPro" id="IPR014756">
    <property type="entry name" value="Ig_E-set"/>
</dbReference>
<sequence length="140" mass="14863">MIRAFPHLLNRRSTAFVLCPPTDGTTPPLISVELVPDPILPGQNGIVFANFALEEAITSSTRLVAYYSDPDKNRSISDTFTQQLCGGSGCPVKANSPYTSIMNTLAPEILTVPYGIVVSVVSVVDGTNKTLGCATALIHL</sequence>
<dbReference type="Pfam" id="PF02221">
    <property type="entry name" value="E1_DerP2_DerF2"/>
    <property type="match status" value="1"/>
</dbReference>
<dbReference type="EMBL" id="CAMKVN010002164">
    <property type="protein sequence ID" value="CAI2179874.1"/>
    <property type="molecule type" value="Genomic_DNA"/>
</dbReference>
<reference evidence="3" key="1">
    <citation type="submission" date="2022-08" db="EMBL/GenBank/DDBJ databases">
        <authorList>
            <person name="Kallberg Y."/>
            <person name="Tangrot J."/>
            <person name="Rosling A."/>
        </authorList>
    </citation>
    <scope>NUCLEOTIDE SEQUENCE</scope>
    <source>
        <strain evidence="3">Wild A</strain>
    </source>
</reference>
<organism evidence="3 4">
    <name type="scientific">Funneliformis geosporum</name>
    <dbReference type="NCBI Taxonomy" id="1117311"/>
    <lineage>
        <taxon>Eukaryota</taxon>
        <taxon>Fungi</taxon>
        <taxon>Fungi incertae sedis</taxon>
        <taxon>Mucoromycota</taxon>
        <taxon>Glomeromycotina</taxon>
        <taxon>Glomeromycetes</taxon>
        <taxon>Glomerales</taxon>
        <taxon>Glomeraceae</taxon>
        <taxon>Funneliformis</taxon>
    </lineage>
</organism>
<evidence type="ECO:0000256" key="1">
    <source>
        <dbReference type="ARBA" id="ARBA00016056"/>
    </source>
</evidence>
<gene>
    <name evidence="3" type="ORF">FWILDA_LOCUS9305</name>
</gene>
<dbReference type="OrthoDB" id="2449139at2759"/>
<evidence type="ECO:0000313" key="4">
    <source>
        <dbReference type="Proteomes" id="UP001153678"/>
    </source>
</evidence>
<name>A0A9W4WUH8_9GLOM</name>
<protein>
    <recommendedName>
        <fullName evidence="1">Phosphatidylglycerol/phosphatidylinositol transfer protein</fullName>
    </recommendedName>
</protein>
<evidence type="ECO:0000259" key="2">
    <source>
        <dbReference type="SMART" id="SM00737"/>
    </source>
</evidence>
<dbReference type="SUPFAM" id="SSF81296">
    <property type="entry name" value="E set domains"/>
    <property type="match status" value="1"/>
</dbReference>
<comment type="caution">
    <text evidence="3">The sequence shown here is derived from an EMBL/GenBank/DDBJ whole genome shotgun (WGS) entry which is preliminary data.</text>
</comment>